<keyword evidence="3" id="KW-1185">Reference proteome</keyword>
<evidence type="ECO:0000313" key="2">
    <source>
        <dbReference type="EMBL" id="KAK7447457.1"/>
    </source>
</evidence>
<evidence type="ECO:0000313" key="3">
    <source>
        <dbReference type="Proteomes" id="UP001498398"/>
    </source>
</evidence>
<comment type="caution">
    <text evidence="2">The sequence shown here is derived from an EMBL/GenBank/DDBJ whole genome shotgun (WGS) entry which is preliminary data.</text>
</comment>
<organism evidence="2 3">
    <name type="scientific">Marasmiellus scandens</name>
    <dbReference type="NCBI Taxonomy" id="2682957"/>
    <lineage>
        <taxon>Eukaryota</taxon>
        <taxon>Fungi</taxon>
        <taxon>Dikarya</taxon>
        <taxon>Basidiomycota</taxon>
        <taxon>Agaricomycotina</taxon>
        <taxon>Agaricomycetes</taxon>
        <taxon>Agaricomycetidae</taxon>
        <taxon>Agaricales</taxon>
        <taxon>Marasmiineae</taxon>
        <taxon>Omphalotaceae</taxon>
        <taxon>Marasmiellus</taxon>
    </lineage>
</organism>
<accession>A0ABR1J1G7</accession>
<dbReference type="Proteomes" id="UP001498398">
    <property type="component" value="Unassembled WGS sequence"/>
</dbReference>
<feature type="transmembrane region" description="Helical" evidence="1">
    <location>
        <begin position="72"/>
        <end position="92"/>
    </location>
</feature>
<evidence type="ECO:0000256" key="1">
    <source>
        <dbReference type="SAM" id="Phobius"/>
    </source>
</evidence>
<gene>
    <name evidence="2" type="ORF">VKT23_014166</name>
</gene>
<dbReference type="EMBL" id="JBANRG010000041">
    <property type="protein sequence ID" value="KAK7447457.1"/>
    <property type="molecule type" value="Genomic_DNA"/>
</dbReference>
<proteinExistence type="predicted"/>
<sequence length="194" mass="21438">MSIASAVFGSLNYFFSDAVVVWRAWVLVNRQCRIVLSILMIGSTAALASMIASDLPIPNSVFGSMAVTTTAILLPFLLTNVVATMMIGYKFWHHRQALRNSSQLPDNLIAEQISEPQNEVQKILLIIVESGFLYLILWTFALIAESGALGPYAMFIEKTFLPHLAAIYPLLVFLLVACQKSEISMLAQRSKARA</sequence>
<feature type="transmembrane region" description="Helical" evidence="1">
    <location>
        <begin position="132"/>
        <end position="154"/>
    </location>
</feature>
<keyword evidence="1" id="KW-0812">Transmembrane</keyword>
<feature type="transmembrane region" description="Helical" evidence="1">
    <location>
        <begin position="160"/>
        <end position="178"/>
    </location>
</feature>
<keyword evidence="1" id="KW-1133">Transmembrane helix</keyword>
<reference evidence="2 3" key="1">
    <citation type="submission" date="2024-01" db="EMBL/GenBank/DDBJ databases">
        <title>A draft genome for the cacao thread blight pathogen Marasmiellus scandens.</title>
        <authorList>
            <person name="Baruah I.K."/>
            <person name="Leung J."/>
            <person name="Bukari Y."/>
            <person name="Amoako-Attah I."/>
            <person name="Meinhardt L.W."/>
            <person name="Bailey B.A."/>
            <person name="Cohen S.P."/>
        </authorList>
    </citation>
    <scope>NUCLEOTIDE SEQUENCE [LARGE SCALE GENOMIC DNA]</scope>
    <source>
        <strain evidence="2 3">GH-19</strain>
    </source>
</reference>
<feature type="transmembrane region" description="Helical" evidence="1">
    <location>
        <begin position="6"/>
        <end position="27"/>
    </location>
</feature>
<feature type="transmembrane region" description="Helical" evidence="1">
    <location>
        <begin position="34"/>
        <end position="52"/>
    </location>
</feature>
<name>A0ABR1J1G7_9AGAR</name>
<protein>
    <submittedName>
        <fullName evidence="2">Uncharacterized protein</fullName>
    </submittedName>
</protein>
<keyword evidence="1" id="KW-0472">Membrane</keyword>